<reference evidence="1" key="1">
    <citation type="submission" date="2009-08" db="EMBL/GenBank/DDBJ databases">
        <authorList>
            <person name="Cheung F."/>
            <person name="Xiao Y."/>
            <person name="Chan A."/>
            <person name="Moskal W."/>
            <person name="Town C.D."/>
        </authorList>
    </citation>
    <scope>NUCLEOTIDE SEQUENCE</scope>
</reference>
<accession>C6T3L2</accession>
<dbReference type="AlphaFoldDB" id="C6T3L2"/>
<proteinExistence type="evidence at transcript level"/>
<protein>
    <submittedName>
        <fullName evidence="1">Uncharacterized protein</fullName>
    </submittedName>
</protein>
<organism evidence="1">
    <name type="scientific">Glycine max</name>
    <name type="common">Soybean</name>
    <name type="synonym">Glycine hispida</name>
    <dbReference type="NCBI Taxonomy" id="3847"/>
    <lineage>
        <taxon>Eukaryota</taxon>
        <taxon>Viridiplantae</taxon>
        <taxon>Streptophyta</taxon>
        <taxon>Embryophyta</taxon>
        <taxon>Tracheophyta</taxon>
        <taxon>Spermatophyta</taxon>
        <taxon>Magnoliopsida</taxon>
        <taxon>eudicotyledons</taxon>
        <taxon>Gunneridae</taxon>
        <taxon>Pentapetalae</taxon>
        <taxon>rosids</taxon>
        <taxon>fabids</taxon>
        <taxon>Fabales</taxon>
        <taxon>Fabaceae</taxon>
        <taxon>Papilionoideae</taxon>
        <taxon>50 kb inversion clade</taxon>
        <taxon>NPAAA clade</taxon>
        <taxon>indigoferoid/millettioid clade</taxon>
        <taxon>Phaseoleae</taxon>
        <taxon>Glycine</taxon>
        <taxon>Glycine subgen. Soja</taxon>
    </lineage>
</organism>
<sequence length="54" mass="6118">MSTNLCGSPTVRFVVSIQVRSYMLENIFTARNCEATQGMIISKLFLSLTQKIFE</sequence>
<evidence type="ECO:0000313" key="1">
    <source>
        <dbReference type="EMBL" id="ACU16250.1"/>
    </source>
</evidence>
<name>C6T3L2_SOYBN</name>
<dbReference type="EMBL" id="BT092023">
    <property type="protein sequence ID" value="ACU16250.1"/>
    <property type="molecule type" value="mRNA"/>
</dbReference>